<evidence type="ECO:0000256" key="3">
    <source>
        <dbReference type="SAM" id="MobiDB-lite"/>
    </source>
</evidence>
<evidence type="ECO:0000259" key="5">
    <source>
        <dbReference type="SMART" id="SM00219"/>
    </source>
</evidence>
<gene>
    <name evidence="6" type="ORF">CMV_020365</name>
</gene>
<reference evidence="6" key="1">
    <citation type="submission" date="2020-03" db="EMBL/GenBank/DDBJ databases">
        <title>Castanea mollissima Vanexum genome sequencing.</title>
        <authorList>
            <person name="Staton M."/>
        </authorList>
    </citation>
    <scope>NUCLEOTIDE SEQUENCE</scope>
    <source>
        <tissue evidence="6">Leaf</tissue>
    </source>
</reference>
<dbReference type="Proteomes" id="UP000737018">
    <property type="component" value="Unassembled WGS sequence"/>
</dbReference>
<comment type="caution">
    <text evidence="6">The sequence shown here is derived from an EMBL/GenBank/DDBJ whole genome shotgun (WGS) entry which is preliminary data.</text>
</comment>
<dbReference type="InterPro" id="IPR011009">
    <property type="entry name" value="Kinase-like_dom_sf"/>
</dbReference>
<keyword evidence="4" id="KW-1133">Transmembrane helix</keyword>
<evidence type="ECO:0000313" key="7">
    <source>
        <dbReference type="Proteomes" id="UP000737018"/>
    </source>
</evidence>
<dbReference type="InterPro" id="IPR045274">
    <property type="entry name" value="WAK-like"/>
</dbReference>
<accession>A0A8J4QNA8</accession>
<dbReference type="Gene3D" id="3.30.200.20">
    <property type="entry name" value="Phosphorylase Kinase, domain 1"/>
    <property type="match status" value="1"/>
</dbReference>
<dbReference type="GO" id="GO:0004674">
    <property type="term" value="F:protein serine/threonine kinase activity"/>
    <property type="evidence" value="ECO:0007669"/>
    <property type="project" value="TreeGrafter"/>
</dbReference>
<evidence type="ECO:0000313" key="6">
    <source>
        <dbReference type="EMBL" id="KAF3954273.1"/>
    </source>
</evidence>
<dbReference type="GO" id="GO:0004713">
    <property type="term" value="F:protein tyrosine kinase activity"/>
    <property type="evidence" value="ECO:0007669"/>
    <property type="project" value="InterPro"/>
</dbReference>
<dbReference type="SUPFAM" id="SSF56112">
    <property type="entry name" value="Protein kinase-like (PK-like)"/>
    <property type="match status" value="1"/>
</dbReference>
<dbReference type="PANTHER" id="PTHR27005">
    <property type="entry name" value="WALL-ASSOCIATED RECEPTOR KINASE-LIKE 21"/>
    <property type="match status" value="1"/>
</dbReference>
<proteinExistence type="predicted"/>
<keyword evidence="2" id="KW-0067">ATP-binding</keyword>
<organism evidence="6 7">
    <name type="scientific">Castanea mollissima</name>
    <name type="common">Chinese chestnut</name>
    <dbReference type="NCBI Taxonomy" id="60419"/>
    <lineage>
        <taxon>Eukaryota</taxon>
        <taxon>Viridiplantae</taxon>
        <taxon>Streptophyta</taxon>
        <taxon>Embryophyta</taxon>
        <taxon>Tracheophyta</taxon>
        <taxon>Spermatophyta</taxon>
        <taxon>Magnoliopsida</taxon>
        <taxon>eudicotyledons</taxon>
        <taxon>Gunneridae</taxon>
        <taxon>Pentapetalae</taxon>
        <taxon>rosids</taxon>
        <taxon>fabids</taxon>
        <taxon>Fagales</taxon>
        <taxon>Fagaceae</taxon>
        <taxon>Castanea</taxon>
    </lineage>
</organism>
<evidence type="ECO:0000256" key="4">
    <source>
        <dbReference type="SAM" id="Phobius"/>
    </source>
</evidence>
<feature type="domain" description="Tyrosine-protein kinase catalytic" evidence="5">
    <location>
        <begin position="172"/>
        <end position="354"/>
    </location>
</feature>
<evidence type="ECO:0000256" key="2">
    <source>
        <dbReference type="ARBA" id="ARBA00022840"/>
    </source>
</evidence>
<dbReference type="EMBL" id="JRKL02003762">
    <property type="protein sequence ID" value="KAF3954273.1"/>
    <property type="molecule type" value="Genomic_DNA"/>
</dbReference>
<dbReference type="InterPro" id="IPR001245">
    <property type="entry name" value="Ser-Thr/Tyr_kinase_cat_dom"/>
</dbReference>
<dbReference type="Gene3D" id="1.10.510.10">
    <property type="entry name" value="Transferase(Phosphotransferase) domain 1"/>
    <property type="match status" value="1"/>
</dbReference>
<keyword evidence="4" id="KW-0812">Transmembrane</keyword>
<keyword evidence="4" id="KW-0472">Membrane</keyword>
<dbReference type="GO" id="GO:0005886">
    <property type="term" value="C:plasma membrane"/>
    <property type="evidence" value="ECO:0007669"/>
    <property type="project" value="TreeGrafter"/>
</dbReference>
<dbReference type="InterPro" id="IPR020635">
    <property type="entry name" value="Tyr_kinase_cat_dom"/>
</dbReference>
<dbReference type="PANTHER" id="PTHR27005:SF468">
    <property type="entry name" value="OS01G0310500 PROTEIN"/>
    <property type="match status" value="1"/>
</dbReference>
<evidence type="ECO:0000256" key="1">
    <source>
        <dbReference type="ARBA" id="ARBA00022741"/>
    </source>
</evidence>
<keyword evidence="1" id="KW-0547">Nucleotide-binding</keyword>
<sequence>MQKRQSAKLQREKGRARRRRRRIRNVGAISRSEVEASTVADPLCLNNGIYLLVRSYNYINILYSTISLLFSVFLFNRPSLSLFILKGKNYFCIVLAAAMSPWRIMMGMIKEKSIRIEKARHVFEAKEEYFIQNGAMLLEKQITCNQGRDTEPIKIFSAKEIQQATNNYDPNLILGSDIATVYKGMLDEREVAIKVKGPTIYCSTELMVDFFLQQVTIKQLISHKNVVRLYGCCLETKIPMLVLEFIRNGTLSDHLHGQRNKIPCQISWLDRVRIATETSYALCHHPTEMFLRHNNLVDYFVLKMRENCILQIVDDVVLSQGSNEDIQAFAELALRCLNNKGDERPSMREVTIELRRILQLVRSRDSKLSNEIGLALT</sequence>
<dbReference type="Pfam" id="PF07714">
    <property type="entry name" value="PK_Tyr_Ser-Thr"/>
    <property type="match status" value="1"/>
</dbReference>
<protein>
    <recommendedName>
        <fullName evidence="5">Tyrosine-protein kinase catalytic domain-containing protein</fullName>
    </recommendedName>
</protein>
<feature type="region of interest" description="Disordered" evidence="3">
    <location>
        <begin position="1"/>
        <end position="20"/>
    </location>
</feature>
<dbReference type="GO" id="GO:0005524">
    <property type="term" value="F:ATP binding"/>
    <property type="evidence" value="ECO:0007669"/>
    <property type="project" value="UniProtKB-KW"/>
</dbReference>
<dbReference type="OrthoDB" id="75710at2759"/>
<name>A0A8J4QNA8_9ROSI</name>
<dbReference type="SMART" id="SM00219">
    <property type="entry name" value="TyrKc"/>
    <property type="match status" value="1"/>
</dbReference>
<feature type="transmembrane region" description="Helical" evidence="4">
    <location>
        <begin position="56"/>
        <end position="75"/>
    </location>
</feature>
<keyword evidence="7" id="KW-1185">Reference proteome</keyword>
<dbReference type="AlphaFoldDB" id="A0A8J4QNA8"/>
<dbReference type="GO" id="GO:0007166">
    <property type="term" value="P:cell surface receptor signaling pathway"/>
    <property type="evidence" value="ECO:0007669"/>
    <property type="project" value="InterPro"/>
</dbReference>